<dbReference type="GO" id="GO:0031267">
    <property type="term" value="F:small GTPase binding"/>
    <property type="evidence" value="ECO:0007669"/>
    <property type="project" value="Ensembl"/>
</dbReference>
<dbReference type="GO" id="GO:0034988">
    <property type="term" value="F:Fc-gamma receptor I complex binding"/>
    <property type="evidence" value="ECO:0007669"/>
    <property type="project" value="Ensembl"/>
</dbReference>
<dbReference type="GO" id="GO:0015629">
    <property type="term" value="C:actin cytoskeleton"/>
    <property type="evidence" value="ECO:0007669"/>
    <property type="project" value="Ensembl"/>
</dbReference>
<sequence length="2549" mass="268974">RVSGHLEEGQFAANMAPGKATVDAEMPATEKDLAEDAPWKKIQQNTFTRWCNEHLKCVSKRIANLQTDLSDGLRLIALLEVLSQKKMHRKHNQRPTFRQMQLENVSVALEFLDRESIKLPGCLPTPGPGSLPSLFCEGNEEGLGQPPMDQGEGPAQPTKADELGLACPKSQQDSGGGGLLGSSGWVITPEEIVDPNVDEHSVMTYLSQFPKAKLKPGAPLRPKLNPKKARAYGPGEEVIKSGGQGRALWCLHSEQGLMCSFLPQAKVTANNDKNRTFSVWYVPEVTGTHKVTVLFAGQHIAKSPFEVYVDKSQGDASKVTAQGPGLEPSGNIANKTTYFEIFTAGAGTGEVEVVIQDPAGQKGTMEPQLEARGDSTYRCSYQPTMEGVHTVHVTFAGVPIPRSPYTVTVACNPGACRAVGRGLQPKGVRVKETADFKVYTKGAGSGELKVTVKGPKGEERVKQKDLGDGVYGFEYYPMVPGTYTVTITWGGQNIGRSPFEVKVGTECGNQKVRAWGPGLEGGVVGKSADFVVEAIGDDVGTLGFSVEGPSQAKIECDDKGDGSCDVRYWPQEAGEYAVHVLCNSEDIRLSPFMADIREAPQDFHPDRVKGARGPGLEKTGVAVNKPAEFTVDAKHGGKATLRVQVQDNEGCPVEAAVKDNGNGTYSCSYVPRKPVKHTAMVSWGGVSIPSSPFRVNVGAKSHPNKVKVYGPGVAKTGLKAHEPTYFTVDCAEAGQGDVSIGIKCAPGVVGPAEADIDFDIIRNDNDTFTVKYTPRGAGSYTIMVLFADQATPTSPIRVKVEPSHDASKVKAEGPGLSRTGVELGKPTHFTINAKAAGKGKLDVQFSGLAKGDAVRDVDIIDHHDNTYTVKYTPVQQVGIPSPRHAPGAASAGCHIFLPGSVISTEVDVGKDQEFTVKSKGAGGQGKVASKITGPSGTVVPCKVEPGLGADNSVVRFVPREEGPYEVEVTYDGVPVPGSPFPVEALPPTKPSKVKAFGPGLQGGSAGSPARFTIDTKGAGMGGLGLTVEGPCEAQLECLDNGDGTCSVSYVPTEPGDYNINILFADTHIPASPFKAHVVPCFDASKVKCSGPGLERATAGEAGQVHVDCSSAGSAELTIEIRSEAGLPAEVHIQDHGDGTHTITYIPLCPGAYTVTIKYGGQPVPNFPSKLQVEVPGAPCLLPMPASAGVFREATTEFSVDARALTQTGGPHVKARVANPSGNLTETYVQDCGDGTYKVEYTPYEEGLHSVDVTYDGSPVPSSPFQVPVTEGCDPSRVRVHGPGIQSGTTNKPNKFTVETRGAGTGGLGLAVEGPSEAKMSCMDNKDGSCSVEYIPYEAGTYSLNVTYGGHQVPGSPFKVPVHDVTDASKVKCSGPGLSPGMVRASLPQSFQVDTSKAGVAPLQVKVQGPKGLVEPVDVVDNADGTQTVNYVPSREGPYSISVLYGEEEVPRSPFKVKVLPTHDASKVKASGPGLNTTGVPASLPVEFTIDAKDAGEGLLAVQITDPEGKPKKTHIQDNHDGTYTVAYVPDVTGRYTILIKYGGDEIPLSPHRVRGGPTGDASKCTVTVSIGGHGLGAGNGPTIQIGEETVITVDTKAAGKGKVTGTVCTPDGSEVDVDVVENEDGTFDIFYTAPQPGKYVICVRFGGEHVPNSPFQVTALAGDQPTAQPPLRPQQLAPPYTNAQGGQQTWAPERPLMGVNGLDVTSLRPFDLVIPFTIKKGEITGEVRMPSGKVAQPAITDNKDGTVTVRYAPSEAGLHEMDIRYDNMHIPGSPLQFYVDYVNCGHVTAYGPGLTHGVVNKPAVFTVNTKDAGEGGLSLAIEGPSKAEISCTDNQDGTCSVSYLPVLPGDYSILVKYNEQHIPGSPFTARVTGDDSMRMSHLKVGSAADIPINISETDLSLLTATVVPPSGREEPCLLKRLRNGHVGISFVPKETGEHLVHVKKNGQHVASSPIPVVISQSEIGDASRVRVSGQGLHEGHTFEPAEFIIDTRDAGYGGLSLSIEGPSKVDINTEDLEDGTCRVTYCPTEPGNYIINIKFADQHVPGSPFSVKVTGEGRVKESITRRRRAPSVANVGSHCDLSLKIPEISIQDMTAQVTSPSGKSHEAEIVEGENHTYCIRFVPAEMGMHTVSVKYKGQHVPGSPFQFTVGPLGEGGAHKVRAGGPGLERAEAGVPAEFSIWTREAGAGGLAIAVEGPSKAEISFEDRKDGSCGVAYVVQEPGDYEVSVKFNEEHIPDSPFVVPVASPSGLKVNQPASFAVSLNGAKGAIDAKVHSPSGALEECYVTEIDQDKYAVRFIPRENGVYLIDVKFNGTHIPGSPFKIRVGEPGHGGDPGLVSAYGAGLEGGVTGSPAEFIVNTSNAGAGALSVTIDGPSKVKMDCQECPEGYRVTYTPMAPGSYLISIKYGGPYHIGGSPFKAKVTGPRLVSNHSLHETSSVFVDSLTKTASAPQHGALGAGSTDASKVLAKGLGLSKAYVGQKSSFTVDCSKAGNNMLLVGVHGPRTPCEEILFFSRLYSVSYLLKDKGEYTLVVKWGDEHIPGSPYRVLVP</sequence>
<dbReference type="GO" id="GO:0051764">
    <property type="term" value="P:actin crosslink formation"/>
    <property type="evidence" value="ECO:0007669"/>
    <property type="project" value="Ensembl"/>
</dbReference>
<dbReference type="GO" id="GO:0060271">
    <property type="term" value="P:cilium assembly"/>
    <property type="evidence" value="ECO:0007669"/>
    <property type="project" value="Ensembl"/>
</dbReference>
<evidence type="ECO:0000256" key="4">
    <source>
        <dbReference type="ARBA" id="ARBA00022553"/>
    </source>
</evidence>
<dbReference type="SMART" id="SM00033">
    <property type="entry name" value="CH"/>
    <property type="match status" value="1"/>
</dbReference>
<feature type="repeat" description="Filamin" evidence="9">
    <location>
        <begin position="1568"/>
        <end position="1659"/>
    </location>
</feature>
<keyword evidence="3" id="KW-0963">Cytoplasm</keyword>
<dbReference type="GO" id="GO:0007195">
    <property type="term" value="P:adenylate cyclase-inhibiting dopamine receptor signaling pathway"/>
    <property type="evidence" value="ECO:0007669"/>
    <property type="project" value="Ensembl"/>
</dbReference>
<dbReference type="GO" id="GO:0090307">
    <property type="term" value="P:mitotic spindle assembly"/>
    <property type="evidence" value="ECO:0007669"/>
    <property type="project" value="Ensembl"/>
</dbReference>
<evidence type="ECO:0000256" key="5">
    <source>
        <dbReference type="ARBA" id="ARBA00022737"/>
    </source>
</evidence>
<feature type="repeat" description="Filamin" evidence="9">
    <location>
        <begin position="611"/>
        <end position="697"/>
    </location>
</feature>
<dbReference type="GO" id="GO:0042307">
    <property type="term" value="P:positive regulation of protein import into nucleus"/>
    <property type="evidence" value="ECO:0007669"/>
    <property type="project" value="Ensembl"/>
</dbReference>
<dbReference type="GO" id="GO:0140311">
    <property type="term" value="F:protein sequestering activity"/>
    <property type="evidence" value="ECO:0007669"/>
    <property type="project" value="Ensembl"/>
</dbReference>
<dbReference type="FunFam" id="2.60.40.10:FF:000001">
    <property type="entry name" value="Filamin-C isoform b"/>
    <property type="match status" value="3"/>
</dbReference>
<dbReference type="InterPro" id="IPR001298">
    <property type="entry name" value="Filamin/ABP280_rpt"/>
</dbReference>
<evidence type="ECO:0000256" key="2">
    <source>
        <dbReference type="ARBA" id="ARBA00009238"/>
    </source>
</evidence>
<feature type="region of interest" description="Disordered" evidence="10">
    <location>
        <begin position="1"/>
        <end position="22"/>
    </location>
</feature>
<dbReference type="GO" id="GO:0043066">
    <property type="term" value="P:negative regulation of apoptotic process"/>
    <property type="evidence" value="ECO:0007669"/>
    <property type="project" value="Ensembl"/>
</dbReference>
<dbReference type="PANTHER" id="PTHR38537:SF5">
    <property type="entry name" value="FILAMIN-A"/>
    <property type="match status" value="1"/>
</dbReference>
<keyword evidence="5" id="KW-0677">Repeat</keyword>
<feature type="repeat" description="Filamin" evidence="9">
    <location>
        <begin position="1869"/>
        <end position="1958"/>
    </location>
</feature>
<dbReference type="GeneTree" id="ENSGT00940000153588"/>
<dbReference type="FunFam" id="2.60.40.10:FF:000118">
    <property type="entry name" value="filamin-C isoform X2"/>
    <property type="match status" value="1"/>
</dbReference>
<dbReference type="GO" id="GO:0050821">
    <property type="term" value="P:protein stabilization"/>
    <property type="evidence" value="ECO:0007669"/>
    <property type="project" value="Ensembl"/>
</dbReference>
<feature type="repeat" description="Filamin" evidence="9">
    <location>
        <begin position="1078"/>
        <end position="1172"/>
    </location>
</feature>
<keyword evidence="8" id="KW-0206">Cytoskeleton</keyword>
<name>A0A452V4Q9_URSMA</name>
<feature type="repeat" description="Filamin" evidence="9">
    <location>
        <begin position="2051"/>
        <end position="2149"/>
    </location>
</feature>
<keyword evidence="7" id="KW-0009">Actin-binding</keyword>
<comment type="subcellular location">
    <subcellularLocation>
        <location evidence="1">Cytoplasm</location>
        <location evidence="1">Cytoskeleton</location>
    </subcellularLocation>
</comment>
<evidence type="ECO:0000256" key="8">
    <source>
        <dbReference type="ARBA" id="ARBA00023212"/>
    </source>
</evidence>
<comment type="similarity">
    <text evidence="2">Belongs to the filamin family.</text>
</comment>
<dbReference type="GO" id="GO:0034394">
    <property type="term" value="P:protein localization to cell surface"/>
    <property type="evidence" value="ECO:0007669"/>
    <property type="project" value="Ensembl"/>
</dbReference>
<dbReference type="GO" id="GO:0001664">
    <property type="term" value="F:G protein-coupled receptor binding"/>
    <property type="evidence" value="ECO:0007669"/>
    <property type="project" value="Ensembl"/>
</dbReference>
<dbReference type="GO" id="GO:0072659">
    <property type="term" value="P:protein localization to plasma membrane"/>
    <property type="evidence" value="ECO:0007669"/>
    <property type="project" value="Ensembl"/>
</dbReference>
<feature type="repeat" description="Filamin" evidence="9">
    <location>
        <begin position="2249"/>
        <end position="2325"/>
    </location>
</feature>
<feature type="repeat" description="Filamin" evidence="9">
    <location>
        <begin position="1269"/>
        <end position="1361"/>
    </location>
</feature>
<feature type="repeat" description="Filamin" evidence="9">
    <location>
        <begin position="408"/>
        <end position="503"/>
    </location>
</feature>
<gene>
    <name evidence="12" type="primary">FLNA</name>
</gene>
<dbReference type="InterPro" id="IPR001715">
    <property type="entry name" value="CH_dom"/>
</dbReference>
<feature type="repeat" description="Filamin" evidence="9">
    <location>
        <begin position="1779"/>
        <end position="1871"/>
    </location>
</feature>
<accession>A0A452V4Q9</accession>
<feature type="repeat" description="Filamin" evidence="9">
    <location>
        <begin position="887"/>
        <end position="984"/>
    </location>
</feature>
<dbReference type="InterPro" id="IPR014756">
    <property type="entry name" value="Ig_E-set"/>
</dbReference>
<dbReference type="GO" id="GO:0005730">
    <property type="term" value="C:nucleolus"/>
    <property type="evidence" value="ECO:0007669"/>
    <property type="project" value="Ensembl"/>
</dbReference>
<feature type="repeat" description="Filamin" evidence="9">
    <location>
        <begin position="2457"/>
        <end position="2548"/>
    </location>
</feature>
<dbReference type="FunFam" id="2.60.40.10:FF:000092">
    <property type="entry name" value="Filamin-B isoform B"/>
    <property type="match status" value="1"/>
</dbReference>
<dbReference type="GO" id="GO:1901381">
    <property type="term" value="P:positive regulation of potassium ion transmembrane transport"/>
    <property type="evidence" value="ECO:0007669"/>
    <property type="project" value="Ensembl"/>
</dbReference>
<protein>
    <submittedName>
        <fullName evidence="12">Filamin A</fullName>
    </submittedName>
</protein>
<dbReference type="GO" id="GO:2001046">
    <property type="term" value="P:positive regulation of integrin-mediated signaling pathway"/>
    <property type="evidence" value="ECO:0007669"/>
    <property type="project" value="Ensembl"/>
</dbReference>
<feature type="repeat" description="Filamin" evidence="9">
    <location>
        <begin position="801"/>
        <end position="875"/>
    </location>
</feature>
<dbReference type="FunFam" id="2.60.40.10:FF:000122">
    <property type="entry name" value="filamin-C isoform X2"/>
    <property type="match status" value="1"/>
</dbReference>
<dbReference type="InterPro" id="IPR001589">
    <property type="entry name" value="Actinin_actin-bd_CS"/>
</dbReference>
<evidence type="ECO:0000256" key="6">
    <source>
        <dbReference type="ARBA" id="ARBA00022843"/>
    </source>
</evidence>
<evidence type="ECO:0000256" key="10">
    <source>
        <dbReference type="SAM" id="MobiDB-lite"/>
    </source>
</evidence>
<feature type="repeat" description="Filamin" evidence="9">
    <location>
        <begin position="2152"/>
        <end position="2244"/>
    </location>
</feature>
<dbReference type="PANTHER" id="PTHR38537">
    <property type="entry name" value="JITTERBUG, ISOFORM N"/>
    <property type="match status" value="1"/>
</dbReference>
<dbReference type="InterPro" id="IPR036872">
    <property type="entry name" value="CH_dom_sf"/>
</dbReference>
<reference evidence="12" key="1">
    <citation type="submission" date="2019-03" db="UniProtKB">
        <authorList>
            <consortium name="Ensembl"/>
        </authorList>
    </citation>
    <scope>IDENTIFICATION</scope>
</reference>
<feature type="repeat" description="Filamin" evidence="9">
    <location>
        <begin position="1362"/>
        <end position="1458"/>
    </location>
</feature>
<organism evidence="12">
    <name type="scientific">Ursus maritimus</name>
    <name type="common">Polar bear</name>
    <name type="synonym">Thalarctos maritimus</name>
    <dbReference type="NCBI Taxonomy" id="29073"/>
    <lineage>
        <taxon>Eukaryota</taxon>
        <taxon>Metazoa</taxon>
        <taxon>Chordata</taxon>
        <taxon>Craniata</taxon>
        <taxon>Vertebrata</taxon>
        <taxon>Euteleostomi</taxon>
        <taxon>Mammalia</taxon>
        <taxon>Eutheria</taxon>
        <taxon>Laurasiatheria</taxon>
        <taxon>Carnivora</taxon>
        <taxon>Caniformia</taxon>
        <taxon>Ursidae</taxon>
        <taxon>Ursus</taxon>
    </lineage>
</organism>
<dbReference type="GO" id="GO:0005829">
    <property type="term" value="C:cytosol"/>
    <property type="evidence" value="ECO:0007669"/>
    <property type="project" value="Ensembl"/>
</dbReference>
<dbReference type="GO" id="GO:0042803">
    <property type="term" value="F:protein homodimerization activity"/>
    <property type="evidence" value="ECO:0007669"/>
    <property type="project" value="Ensembl"/>
</dbReference>
<dbReference type="GO" id="GO:0044325">
    <property type="term" value="F:transmembrane transporter binding"/>
    <property type="evidence" value="ECO:0007669"/>
    <property type="project" value="Ensembl"/>
</dbReference>
<feature type="repeat" description="Filamin" evidence="9">
    <location>
        <begin position="194"/>
        <end position="309"/>
    </location>
</feature>
<dbReference type="FunFam" id="2.60.40.10:FF:000079">
    <property type="entry name" value="Filamin-B isoform C"/>
    <property type="match status" value="1"/>
</dbReference>
<keyword evidence="4" id="KW-0597">Phosphoprotein</keyword>
<feature type="domain" description="Calponin-homology (CH)" evidence="11">
    <location>
        <begin position="41"/>
        <end position="168"/>
    </location>
</feature>
<dbReference type="PROSITE" id="PS50021">
    <property type="entry name" value="CH"/>
    <property type="match status" value="1"/>
</dbReference>
<dbReference type="PROSITE" id="PS50194">
    <property type="entry name" value="FILAMIN_REPEAT"/>
    <property type="match status" value="24"/>
</dbReference>
<dbReference type="FunFam" id="2.60.40.10:FF:000126">
    <property type="entry name" value="filamin-C isoform X1"/>
    <property type="match status" value="1"/>
</dbReference>
<dbReference type="FunFam" id="2.60.40.10:FF:000042">
    <property type="entry name" value="Filamin-B isoform B"/>
    <property type="match status" value="2"/>
</dbReference>
<feature type="repeat" description="Filamin" evidence="9">
    <location>
        <begin position="504"/>
        <end position="596"/>
    </location>
</feature>
<dbReference type="OMA" id="KWADEHI"/>
<dbReference type="PROSITE" id="PS00019">
    <property type="entry name" value="ACTININ_1"/>
    <property type="match status" value="1"/>
</dbReference>
<dbReference type="Ensembl" id="ENSUMAT00000033663.1">
    <property type="protein sequence ID" value="ENSUMAP00000028464.1"/>
    <property type="gene ID" value="ENSUMAG00000019645.1"/>
</dbReference>
<dbReference type="GO" id="GO:0005911">
    <property type="term" value="C:cell-cell junction"/>
    <property type="evidence" value="ECO:0007669"/>
    <property type="project" value="Ensembl"/>
</dbReference>
<evidence type="ECO:0000256" key="9">
    <source>
        <dbReference type="PROSITE-ProRule" id="PRU00087"/>
    </source>
</evidence>
<dbReference type="GO" id="GO:0015459">
    <property type="term" value="F:potassium channel regulator activity"/>
    <property type="evidence" value="ECO:0007669"/>
    <property type="project" value="Ensembl"/>
</dbReference>
<dbReference type="FunFam" id="2.60.40.10:FF:000157">
    <property type="entry name" value="filamin-C isoform X1"/>
    <property type="match status" value="1"/>
</dbReference>
<evidence type="ECO:0000313" key="12">
    <source>
        <dbReference type="Ensembl" id="ENSUMAP00000028464"/>
    </source>
</evidence>
<dbReference type="GO" id="GO:0030334">
    <property type="term" value="P:regulation of cell migration"/>
    <property type="evidence" value="ECO:0007669"/>
    <property type="project" value="Ensembl"/>
</dbReference>
<proteinExistence type="inferred from homology"/>
<feature type="repeat" description="Filamin" evidence="9">
    <location>
        <begin position="2329"/>
        <end position="2421"/>
    </location>
</feature>
<feature type="repeat" description="Filamin" evidence="9">
    <location>
        <begin position="311"/>
        <end position="409"/>
    </location>
</feature>
<dbReference type="Gene3D" id="1.10.418.10">
    <property type="entry name" value="Calponin-like domain"/>
    <property type="match status" value="1"/>
</dbReference>
<dbReference type="GO" id="GO:0140297">
    <property type="term" value="F:DNA-binding transcription factor binding"/>
    <property type="evidence" value="ECO:0007669"/>
    <property type="project" value="Ensembl"/>
</dbReference>
<dbReference type="InterPro" id="IPR044801">
    <property type="entry name" value="Filamin"/>
</dbReference>
<feature type="repeat" description="Filamin" evidence="9">
    <location>
        <begin position="1961"/>
        <end position="2053"/>
    </location>
</feature>
<evidence type="ECO:0000256" key="3">
    <source>
        <dbReference type="ARBA" id="ARBA00022490"/>
    </source>
</evidence>
<feature type="repeat" description="Filamin" evidence="9">
    <location>
        <begin position="1698"/>
        <end position="1779"/>
    </location>
</feature>
<dbReference type="SMART" id="SM00557">
    <property type="entry name" value="IG_FLMN"/>
    <property type="match status" value="24"/>
</dbReference>
<feature type="repeat" description="Filamin" evidence="9">
    <location>
        <begin position="1168"/>
        <end position="1268"/>
    </location>
</feature>
<dbReference type="FunFam" id="2.60.40.10:FF:000115">
    <property type="entry name" value="filamin-C isoform X1"/>
    <property type="match status" value="1"/>
</dbReference>
<evidence type="ECO:0000259" key="11">
    <source>
        <dbReference type="PROSITE" id="PS50021"/>
    </source>
</evidence>
<feature type="repeat" description="Filamin" evidence="9">
    <location>
        <begin position="985"/>
        <end position="1077"/>
    </location>
</feature>
<dbReference type="FunFam" id="2.60.40.10:FF:000007">
    <property type="entry name" value="Filamin-B isoform C"/>
    <property type="match status" value="3"/>
</dbReference>
<dbReference type="FunFam" id="2.60.40.10:FF:000125">
    <property type="entry name" value="filamin-B isoform X1"/>
    <property type="match status" value="1"/>
</dbReference>
<dbReference type="SUPFAM" id="SSF47576">
    <property type="entry name" value="Calponin-homology domain, CH-domain"/>
    <property type="match status" value="1"/>
</dbReference>
<dbReference type="FunFam" id="2.60.40.10:FF:000168">
    <property type="entry name" value="filamin-C isoform X2"/>
    <property type="match status" value="1"/>
</dbReference>
<dbReference type="GO" id="GO:0044319">
    <property type="term" value="P:wound healing, spreading of cells"/>
    <property type="evidence" value="ECO:0007669"/>
    <property type="project" value="Ensembl"/>
</dbReference>
<dbReference type="InterPro" id="IPR017868">
    <property type="entry name" value="Filamin/ABP280_repeat-like"/>
</dbReference>
<dbReference type="SUPFAM" id="SSF81296">
    <property type="entry name" value="E set domains"/>
    <property type="match status" value="24"/>
</dbReference>
<keyword evidence="6" id="KW-0832">Ubl conjugation</keyword>
<dbReference type="FunFam" id="2.60.40.10:FF:000138">
    <property type="entry name" value="filamin-B isoform X1"/>
    <property type="match status" value="1"/>
</dbReference>
<dbReference type="Pfam" id="PF00307">
    <property type="entry name" value="CH"/>
    <property type="match status" value="1"/>
</dbReference>
<evidence type="ECO:0000256" key="7">
    <source>
        <dbReference type="ARBA" id="ARBA00023203"/>
    </source>
</evidence>
<dbReference type="GO" id="GO:0045184">
    <property type="term" value="P:establishment of protein localization"/>
    <property type="evidence" value="ECO:0007669"/>
    <property type="project" value="Ensembl"/>
</dbReference>
<dbReference type="GO" id="GO:0005886">
    <property type="term" value="C:plasma membrane"/>
    <property type="evidence" value="ECO:0007669"/>
    <property type="project" value="Ensembl"/>
</dbReference>
<dbReference type="FunFam" id="2.60.40.10:FF:000096">
    <property type="entry name" value="filamin-C isoform X2"/>
    <property type="match status" value="1"/>
</dbReference>
<dbReference type="FunFam" id="2.60.40.10:FF:000102">
    <property type="entry name" value="filamin-B isoform X2"/>
    <property type="match status" value="1"/>
</dbReference>
<dbReference type="GO" id="GO:0016479">
    <property type="term" value="P:negative regulation of transcription by RNA polymerase I"/>
    <property type="evidence" value="ECO:0007669"/>
    <property type="project" value="Ensembl"/>
</dbReference>
<evidence type="ECO:0000256" key="1">
    <source>
        <dbReference type="ARBA" id="ARBA00004245"/>
    </source>
</evidence>
<dbReference type="GO" id="GO:1900026">
    <property type="term" value="P:positive regulation of substrate adhesion-dependent cell spreading"/>
    <property type="evidence" value="ECO:0007669"/>
    <property type="project" value="Ensembl"/>
</dbReference>
<dbReference type="InterPro" id="IPR013783">
    <property type="entry name" value="Ig-like_fold"/>
</dbReference>
<dbReference type="GO" id="GO:0042177">
    <property type="term" value="P:negative regulation of protein catabolic process"/>
    <property type="evidence" value="ECO:0007669"/>
    <property type="project" value="Ensembl"/>
</dbReference>
<dbReference type="FunFam" id="2.60.40.10:FF:000105">
    <property type="entry name" value="filamin-C isoform X1"/>
    <property type="match status" value="1"/>
</dbReference>
<dbReference type="GO" id="GO:0051015">
    <property type="term" value="F:actin filament binding"/>
    <property type="evidence" value="ECO:0007669"/>
    <property type="project" value="Ensembl"/>
</dbReference>
<dbReference type="FunFam" id="2.60.40.10:FF:000154">
    <property type="entry name" value="filamin-B isoform X1"/>
    <property type="match status" value="1"/>
</dbReference>
<dbReference type="FunFam" id="1.10.418.10:FF:000006">
    <property type="entry name" value="Filamin-B isoform A"/>
    <property type="match status" value="1"/>
</dbReference>
<dbReference type="GO" id="GO:0031523">
    <property type="term" value="C:Myb complex"/>
    <property type="evidence" value="ECO:0007669"/>
    <property type="project" value="Ensembl"/>
</dbReference>
<dbReference type="Pfam" id="PF00630">
    <property type="entry name" value="Filamin"/>
    <property type="match status" value="24"/>
</dbReference>
<dbReference type="GO" id="GO:0019900">
    <property type="term" value="F:kinase binding"/>
    <property type="evidence" value="ECO:0007669"/>
    <property type="project" value="Ensembl"/>
</dbReference>
<dbReference type="GO" id="GO:0043113">
    <property type="term" value="P:receptor clustering"/>
    <property type="evidence" value="ECO:0007669"/>
    <property type="project" value="Ensembl"/>
</dbReference>
<feature type="region of interest" description="Disordered" evidence="10">
    <location>
        <begin position="139"/>
        <end position="160"/>
    </location>
</feature>
<feature type="repeat" description="Filamin" evidence="9">
    <location>
        <begin position="1459"/>
        <end position="1555"/>
    </location>
</feature>
<dbReference type="GO" id="GO:0071526">
    <property type="term" value="P:semaphorin-plexin signaling pathway"/>
    <property type="evidence" value="ECO:0007669"/>
    <property type="project" value="Ensembl"/>
</dbReference>
<dbReference type="Gene3D" id="2.60.40.10">
    <property type="entry name" value="Immunoglobulins"/>
    <property type="match status" value="24"/>
</dbReference>
<feature type="repeat" description="Filamin" evidence="9">
    <location>
        <begin position="698"/>
        <end position="800"/>
    </location>
</feature>